<name>A0A3R5VBN4_9CLOT</name>
<sequence>MRLDRYMSIILGFPKTLYFNFKYFNFKDAVKLPVLISHRVYLKSLKGSIAITSNIRSKMIQIGFGEVGIFDFKRRRTIIDIEGKVIFNGKCTLGHGSKIFVLGELTIGKNFNINAETSIICAKKITIGDDCLFSWDNLIMDTDFHYIKQLEDNSIINEDKEIYIGNKVWIGCRCTILKGTVIGDGCIVSANSVTRSKYIENNSILSGNPCKVVKTDVYWTR</sequence>
<dbReference type="InterPro" id="IPR001451">
    <property type="entry name" value="Hexapep"/>
</dbReference>
<dbReference type="KEGG" id="cmah:C1I91_25430"/>
<keyword evidence="2" id="KW-1185">Reference proteome</keyword>
<dbReference type="AlphaFoldDB" id="A0A3R5VBN4"/>
<gene>
    <name evidence="1" type="ORF">C1I91_25430</name>
</gene>
<dbReference type="Gene3D" id="2.160.10.10">
    <property type="entry name" value="Hexapeptide repeat proteins"/>
    <property type="match status" value="1"/>
</dbReference>
<dbReference type="InterPro" id="IPR051159">
    <property type="entry name" value="Hexapeptide_acetyltransf"/>
</dbReference>
<organism evidence="1 2">
    <name type="scientific">Clostridium manihotivorum</name>
    <dbReference type="NCBI Taxonomy" id="2320868"/>
    <lineage>
        <taxon>Bacteria</taxon>
        <taxon>Bacillati</taxon>
        <taxon>Bacillota</taxon>
        <taxon>Clostridia</taxon>
        <taxon>Eubacteriales</taxon>
        <taxon>Clostridiaceae</taxon>
        <taxon>Clostridium</taxon>
    </lineage>
</organism>
<accession>A0A3R5VBN4</accession>
<reference evidence="1 2" key="1">
    <citation type="submission" date="2018-01" db="EMBL/GenBank/DDBJ databases">
        <title>Genome Sequencing and Assembly of Anaerobacter polyendosporus strain CT4.</title>
        <authorList>
            <person name="Tachaapaikoon C."/>
            <person name="Sutheeworapong S."/>
            <person name="Jenjaroenpun P."/>
            <person name="Wongsurawat T."/>
            <person name="Nookeaw I."/>
            <person name="Cheawchanlertfa P."/>
            <person name="Kosugi A."/>
            <person name="Cheevadhanarak S."/>
            <person name="Ratanakhanokchai K."/>
        </authorList>
    </citation>
    <scope>NUCLEOTIDE SEQUENCE [LARGE SCALE GENOMIC DNA]</scope>
    <source>
        <strain evidence="1 2">CT4</strain>
    </source>
</reference>
<dbReference type="Proteomes" id="UP000286268">
    <property type="component" value="Chromosome"/>
</dbReference>
<dbReference type="EMBL" id="CP025746">
    <property type="protein sequence ID" value="QAA34706.1"/>
    <property type="molecule type" value="Genomic_DNA"/>
</dbReference>
<evidence type="ECO:0000313" key="2">
    <source>
        <dbReference type="Proteomes" id="UP000286268"/>
    </source>
</evidence>
<dbReference type="Pfam" id="PF00132">
    <property type="entry name" value="Hexapep"/>
    <property type="match status" value="1"/>
</dbReference>
<dbReference type="PANTHER" id="PTHR23416">
    <property type="entry name" value="SIALIC ACID SYNTHASE-RELATED"/>
    <property type="match status" value="1"/>
</dbReference>
<keyword evidence="1" id="KW-0808">Transferase</keyword>
<evidence type="ECO:0000313" key="1">
    <source>
        <dbReference type="EMBL" id="QAA34706.1"/>
    </source>
</evidence>
<protein>
    <submittedName>
        <fullName evidence="1">Galactoside O-acetyltransferase</fullName>
    </submittedName>
</protein>
<dbReference type="GO" id="GO:0016740">
    <property type="term" value="F:transferase activity"/>
    <property type="evidence" value="ECO:0007669"/>
    <property type="project" value="UniProtKB-KW"/>
</dbReference>
<dbReference type="RefSeq" id="WP_128215419.1">
    <property type="nucleotide sequence ID" value="NZ_CP025746.1"/>
</dbReference>
<dbReference type="CDD" id="cd04647">
    <property type="entry name" value="LbH_MAT_like"/>
    <property type="match status" value="1"/>
</dbReference>
<dbReference type="SUPFAM" id="SSF51161">
    <property type="entry name" value="Trimeric LpxA-like enzymes"/>
    <property type="match status" value="1"/>
</dbReference>
<dbReference type="PANTHER" id="PTHR23416:SF78">
    <property type="entry name" value="LIPOPOLYSACCHARIDE BIOSYNTHESIS O-ACETYL TRANSFERASE WBBJ-RELATED"/>
    <property type="match status" value="1"/>
</dbReference>
<proteinExistence type="predicted"/>
<dbReference type="InterPro" id="IPR011004">
    <property type="entry name" value="Trimer_LpxA-like_sf"/>
</dbReference>
<dbReference type="OrthoDB" id="9801697at2"/>